<comment type="caution">
    <text evidence="1">The sequence shown here is derived from an EMBL/GenBank/DDBJ whole genome shotgun (WGS) entry which is preliminary data.</text>
</comment>
<reference evidence="1 2" key="2">
    <citation type="submission" date="2008-08" db="EMBL/GenBank/DDBJ databases">
        <authorList>
            <person name="Fulton L."/>
            <person name="Clifton S."/>
            <person name="Fulton B."/>
            <person name="Xu J."/>
            <person name="Minx P."/>
            <person name="Pepin K.H."/>
            <person name="Johnson M."/>
            <person name="Bhonagiri V."/>
            <person name="Nash W.E."/>
            <person name="Mardis E.R."/>
            <person name="Wilson R.K."/>
        </authorList>
    </citation>
    <scope>NUCLEOTIDE SEQUENCE [LARGE SCALE GENOMIC DNA]</scope>
    <source>
        <strain evidence="1 2">ATCC 29176</strain>
    </source>
</reference>
<keyword evidence="2" id="KW-1185">Reference proteome</keyword>
<gene>
    <name evidence="1" type="ORF">RUMLAC_01984</name>
</gene>
<evidence type="ECO:0000313" key="1">
    <source>
        <dbReference type="EMBL" id="EDY32246.1"/>
    </source>
</evidence>
<name>B5CR84_9FIRM</name>
<organism evidence="1 2">
    <name type="scientific">[Ruminococcus] lactaris ATCC 29176</name>
    <dbReference type="NCBI Taxonomy" id="471875"/>
    <lineage>
        <taxon>Bacteria</taxon>
        <taxon>Bacillati</taxon>
        <taxon>Bacillota</taxon>
        <taxon>Clostridia</taxon>
        <taxon>Lachnospirales</taxon>
        <taxon>Lachnospiraceae</taxon>
        <taxon>Mediterraneibacter</taxon>
    </lineage>
</organism>
<accession>B5CR84</accession>
<evidence type="ECO:0000313" key="2">
    <source>
        <dbReference type="Proteomes" id="UP000003254"/>
    </source>
</evidence>
<dbReference type="HOGENOM" id="CLU_2371077_0_0_9"/>
<dbReference type="Proteomes" id="UP000003254">
    <property type="component" value="Unassembled WGS sequence"/>
</dbReference>
<protein>
    <submittedName>
        <fullName evidence="1">Uncharacterized protein</fullName>
    </submittedName>
</protein>
<proteinExistence type="predicted"/>
<dbReference type="EMBL" id="ABOU02000046">
    <property type="protein sequence ID" value="EDY32246.1"/>
    <property type="molecule type" value="Genomic_DNA"/>
</dbReference>
<reference evidence="1 2" key="1">
    <citation type="submission" date="2008-08" db="EMBL/GenBank/DDBJ databases">
        <title>Draft genome sequence of Ruminococcus lactaris ATCC 29176.</title>
        <authorList>
            <person name="Sudarsanam P."/>
            <person name="Ley R."/>
            <person name="Guruge J."/>
            <person name="Turnbaugh P.J."/>
            <person name="Mahowald M."/>
            <person name="Liep D."/>
            <person name="Gordon J."/>
        </authorList>
    </citation>
    <scope>NUCLEOTIDE SEQUENCE [LARGE SCALE GENOMIC DNA]</scope>
    <source>
        <strain evidence="1 2">ATCC 29176</strain>
    </source>
</reference>
<sequence length="95" mass="10282">MDLDATMVVAAITVVCGSSCFLSAAVDAATDLVSTTVVVMDADATAVADADSFDFLKHFCFFIISITFARGDFFTPSFFYHIHFLRITLCISAFC</sequence>
<dbReference type="AlphaFoldDB" id="B5CR84"/>